<name>A0A2V1DD42_9PLEO</name>
<dbReference type="OrthoDB" id="539213at2759"/>
<sequence length="405" mass="44592">MLSKTDLEGSFLKLVALASEPIEEYLKTTFTNDDVYRTLIPEAIRLSQESVIPSMIRLWLDTDEATIHAAIRKHLKLAKTFVDNVIALSKVLMEEFLDPLLHLLISTQEPDLSRYLVQNEVNLEVRNRNGETPLLALTGLQTTPFSLKEQKYLDLAQAMVLRGSRGSSSRTPLLLAVESGSVGAVCLLLGQLFKAEEGNGSAGCARVVGAMEYVNMRCAPLLRAIVEKSERKVAIATALVEADEKAFQRLSQIRHTDLSSLRTDFYIEALTWSIYCNFSDGFTFILPKIPMAALSSRRNLDGDTIYHVAAAAKSNEYLTLVGQKDFGGETLSSLNAKKPISLDIVIECGSAEKASLLLLHGVKPTEDQLLKAKKKGILIVGGPGSRSRFSNLTKPFYSNVAVKRM</sequence>
<evidence type="ECO:0000313" key="1">
    <source>
        <dbReference type="EMBL" id="PVH96066.1"/>
    </source>
</evidence>
<dbReference type="SUPFAM" id="SSF48403">
    <property type="entry name" value="Ankyrin repeat"/>
    <property type="match status" value="1"/>
</dbReference>
<protein>
    <submittedName>
        <fullName evidence="1">Uncharacterized protein</fullName>
    </submittedName>
</protein>
<dbReference type="Proteomes" id="UP000244855">
    <property type="component" value="Unassembled WGS sequence"/>
</dbReference>
<keyword evidence="2" id="KW-1185">Reference proteome</keyword>
<accession>A0A2V1DD42</accession>
<dbReference type="InterPro" id="IPR036770">
    <property type="entry name" value="Ankyrin_rpt-contain_sf"/>
</dbReference>
<gene>
    <name evidence="1" type="ORF">DM02DRAFT_659551</name>
</gene>
<reference evidence="1 2" key="1">
    <citation type="journal article" date="2018" name="Sci. Rep.">
        <title>Comparative genomics provides insights into the lifestyle and reveals functional heterogeneity of dark septate endophytic fungi.</title>
        <authorList>
            <person name="Knapp D.G."/>
            <person name="Nemeth J.B."/>
            <person name="Barry K."/>
            <person name="Hainaut M."/>
            <person name="Henrissat B."/>
            <person name="Johnson J."/>
            <person name="Kuo A."/>
            <person name="Lim J.H.P."/>
            <person name="Lipzen A."/>
            <person name="Nolan M."/>
            <person name="Ohm R.A."/>
            <person name="Tamas L."/>
            <person name="Grigoriev I.V."/>
            <person name="Spatafora J.W."/>
            <person name="Nagy L.G."/>
            <person name="Kovacs G.M."/>
        </authorList>
    </citation>
    <scope>NUCLEOTIDE SEQUENCE [LARGE SCALE GENOMIC DNA]</scope>
    <source>
        <strain evidence="1 2">DSE2036</strain>
    </source>
</reference>
<dbReference type="AlphaFoldDB" id="A0A2V1DD42"/>
<dbReference type="STRING" id="97972.A0A2V1DD42"/>
<proteinExistence type="predicted"/>
<organism evidence="1 2">
    <name type="scientific">Periconia macrospinosa</name>
    <dbReference type="NCBI Taxonomy" id="97972"/>
    <lineage>
        <taxon>Eukaryota</taxon>
        <taxon>Fungi</taxon>
        <taxon>Dikarya</taxon>
        <taxon>Ascomycota</taxon>
        <taxon>Pezizomycotina</taxon>
        <taxon>Dothideomycetes</taxon>
        <taxon>Pleosporomycetidae</taxon>
        <taxon>Pleosporales</taxon>
        <taxon>Massarineae</taxon>
        <taxon>Periconiaceae</taxon>
        <taxon>Periconia</taxon>
    </lineage>
</organism>
<evidence type="ECO:0000313" key="2">
    <source>
        <dbReference type="Proteomes" id="UP000244855"/>
    </source>
</evidence>
<dbReference type="Gene3D" id="1.25.40.20">
    <property type="entry name" value="Ankyrin repeat-containing domain"/>
    <property type="match status" value="1"/>
</dbReference>
<dbReference type="EMBL" id="KZ805475">
    <property type="protein sequence ID" value="PVH96066.1"/>
    <property type="molecule type" value="Genomic_DNA"/>
</dbReference>